<dbReference type="KEGG" id="ffu:CLAFUR5_03827"/>
<dbReference type="PROSITE" id="PS50016">
    <property type="entry name" value="ZF_PHD_2"/>
    <property type="match status" value="1"/>
</dbReference>
<dbReference type="SMART" id="SM00249">
    <property type="entry name" value="PHD"/>
    <property type="match status" value="1"/>
</dbReference>
<comment type="subcellular location">
    <subcellularLocation>
        <location evidence="1">Nucleus</location>
    </subcellularLocation>
</comment>
<dbReference type="PANTHER" id="PTHR46174:SF1">
    <property type="entry name" value="CXXC-TYPE ZINC FINGER PROTEIN 1"/>
    <property type="match status" value="1"/>
</dbReference>
<evidence type="ECO:0000256" key="5">
    <source>
        <dbReference type="ARBA" id="ARBA00023242"/>
    </source>
</evidence>
<dbReference type="InterPro" id="IPR001965">
    <property type="entry name" value="Znf_PHD"/>
</dbReference>
<dbReference type="RefSeq" id="XP_047758879.1">
    <property type="nucleotide sequence ID" value="XM_047902975.1"/>
</dbReference>
<feature type="compositionally biased region" description="Polar residues" evidence="7">
    <location>
        <begin position="191"/>
        <end position="206"/>
    </location>
</feature>
<dbReference type="SUPFAM" id="SSF57903">
    <property type="entry name" value="FYVE/PHD zinc finger"/>
    <property type="match status" value="1"/>
</dbReference>
<feature type="domain" description="PHD-type" evidence="8">
    <location>
        <begin position="267"/>
        <end position="321"/>
    </location>
</feature>
<organism evidence="9 10">
    <name type="scientific">Passalora fulva</name>
    <name type="common">Tomato leaf mold</name>
    <name type="synonym">Cladosporium fulvum</name>
    <dbReference type="NCBI Taxonomy" id="5499"/>
    <lineage>
        <taxon>Eukaryota</taxon>
        <taxon>Fungi</taxon>
        <taxon>Dikarya</taxon>
        <taxon>Ascomycota</taxon>
        <taxon>Pezizomycotina</taxon>
        <taxon>Dothideomycetes</taxon>
        <taxon>Dothideomycetidae</taxon>
        <taxon>Mycosphaerellales</taxon>
        <taxon>Mycosphaerellaceae</taxon>
        <taxon>Fulvia</taxon>
    </lineage>
</organism>
<sequence length="334" mass="37434">METVTFFQQRLSARMSSATTMEEPPEEYAPPRRLRSCKRRALVERQVPGANHYNNGSQQPPQKRIRRIQAYSDLECSDRPRDSPTIPISVDHQYWLEDAIIKARKIIHDKENAETVLQRVAGAPSVESLSTPVPLRQHGPTDQPRLSLSHKNKTEDLRTKYSSPASSDSGERRTSLDSLHRKGKSQDLRSRYSSPGSASEQSTASESLHRKAKSVDLRSQYSSPTSIDEDRTTPDSLPSLEECQLPSSEGTADSPKSPSSLQSQQGFLYCICQQTFDHSLGEMAACDICDGWFHLSCVGQDQHDAAYFEDKEFYCPRCEAFAYQEIVSVEDGAA</sequence>
<dbReference type="InterPro" id="IPR011011">
    <property type="entry name" value="Znf_FYVE_PHD"/>
</dbReference>
<dbReference type="GeneID" id="71983705"/>
<proteinExistence type="predicted"/>
<evidence type="ECO:0000313" key="9">
    <source>
        <dbReference type="EMBL" id="UJO14513.1"/>
    </source>
</evidence>
<dbReference type="GO" id="GO:0048188">
    <property type="term" value="C:Set1C/COMPASS complex"/>
    <property type="evidence" value="ECO:0007669"/>
    <property type="project" value="InterPro"/>
</dbReference>
<evidence type="ECO:0000313" key="10">
    <source>
        <dbReference type="Proteomes" id="UP000756132"/>
    </source>
</evidence>
<keyword evidence="10" id="KW-1185">Reference proteome</keyword>
<dbReference type="OrthoDB" id="3647402at2759"/>
<dbReference type="Gene3D" id="3.30.40.10">
    <property type="entry name" value="Zinc/RING finger domain, C3HC4 (zinc finger)"/>
    <property type="match status" value="1"/>
</dbReference>
<dbReference type="EMBL" id="CP090164">
    <property type="protein sequence ID" value="UJO14513.1"/>
    <property type="molecule type" value="Genomic_DNA"/>
</dbReference>
<feature type="region of interest" description="Disordered" evidence="7">
    <location>
        <begin position="124"/>
        <end position="260"/>
    </location>
</feature>
<evidence type="ECO:0000259" key="8">
    <source>
        <dbReference type="PROSITE" id="PS50016"/>
    </source>
</evidence>
<dbReference type="PANTHER" id="PTHR46174">
    <property type="entry name" value="CXXC-TYPE ZINC FINGER PROTEIN 1"/>
    <property type="match status" value="1"/>
</dbReference>
<dbReference type="AlphaFoldDB" id="A0A9Q8LD49"/>
<dbReference type="InterPro" id="IPR013083">
    <property type="entry name" value="Znf_RING/FYVE/PHD"/>
</dbReference>
<dbReference type="OMA" id="CEAFAYQ"/>
<evidence type="ECO:0000256" key="2">
    <source>
        <dbReference type="ARBA" id="ARBA00022723"/>
    </source>
</evidence>
<feature type="compositionally biased region" description="Polar residues" evidence="7">
    <location>
        <begin position="217"/>
        <end position="226"/>
    </location>
</feature>
<keyword evidence="4" id="KW-0862">Zinc</keyword>
<evidence type="ECO:0000256" key="6">
    <source>
        <dbReference type="PROSITE-ProRule" id="PRU00146"/>
    </source>
</evidence>
<evidence type="ECO:0000256" key="3">
    <source>
        <dbReference type="ARBA" id="ARBA00022771"/>
    </source>
</evidence>
<evidence type="ECO:0000256" key="4">
    <source>
        <dbReference type="ARBA" id="ARBA00022833"/>
    </source>
</evidence>
<evidence type="ECO:0000256" key="1">
    <source>
        <dbReference type="ARBA" id="ARBA00004123"/>
    </source>
</evidence>
<keyword evidence="2" id="KW-0479">Metal-binding</keyword>
<feature type="region of interest" description="Disordered" evidence="7">
    <location>
        <begin position="45"/>
        <end position="64"/>
    </location>
</feature>
<feature type="compositionally biased region" description="Basic and acidic residues" evidence="7">
    <location>
        <begin position="169"/>
        <end position="190"/>
    </location>
</feature>
<keyword evidence="5" id="KW-0539">Nucleus</keyword>
<dbReference type="GO" id="GO:0008270">
    <property type="term" value="F:zinc ion binding"/>
    <property type="evidence" value="ECO:0007669"/>
    <property type="project" value="UniProtKB-KW"/>
</dbReference>
<dbReference type="InterPro" id="IPR037869">
    <property type="entry name" value="Spp1/CFP1"/>
</dbReference>
<protein>
    <recommendedName>
        <fullName evidence="8">PHD-type domain-containing protein</fullName>
    </recommendedName>
</protein>
<dbReference type="GO" id="GO:0045893">
    <property type="term" value="P:positive regulation of DNA-templated transcription"/>
    <property type="evidence" value="ECO:0007669"/>
    <property type="project" value="TreeGrafter"/>
</dbReference>
<reference evidence="9" key="1">
    <citation type="submission" date="2021-12" db="EMBL/GenBank/DDBJ databases">
        <authorList>
            <person name="Zaccaron A."/>
            <person name="Stergiopoulos I."/>
        </authorList>
    </citation>
    <scope>NUCLEOTIDE SEQUENCE</scope>
    <source>
        <strain evidence="9">Race5_Kim</strain>
    </source>
</reference>
<evidence type="ECO:0000256" key="7">
    <source>
        <dbReference type="SAM" id="MobiDB-lite"/>
    </source>
</evidence>
<gene>
    <name evidence="9" type="ORF">CLAFUR5_03827</name>
</gene>
<dbReference type="Proteomes" id="UP000756132">
    <property type="component" value="Chromosome 2"/>
</dbReference>
<dbReference type="InterPro" id="IPR019787">
    <property type="entry name" value="Znf_PHD-finger"/>
</dbReference>
<keyword evidence="3 6" id="KW-0863">Zinc-finger</keyword>
<dbReference type="Pfam" id="PF00628">
    <property type="entry name" value="PHD"/>
    <property type="match status" value="1"/>
</dbReference>
<feature type="compositionally biased region" description="Basic and acidic residues" evidence="7">
    <location>
        <begin position="207"/>
        <end position="216"/>
    </location>
</feature>
<name>A0A9Q8LD49_PASFU</name>
<reference evidence="9" key="2">
    <citation type="journal article" date="2022" name="Microb. Genom.">
        <title>A chromosome-scale genome assembly of the tomato pathogen Cladosporium fulvum reveals a compartmentalized genome architecture and the presence of a dispensable chromosome.</title>
        <authorList>
            <person name="Zaccaron A.Z."/>
            <person name="Chen L.H."/>
            <person name="Samaras A."/>
            <person name="Stergiopoulos I."/>
        </authorList>
    </citation>
    <scope>NUCLEOTIDE SEQUENCE</scope>
    <source>
        <strain evidence="9">Race5_Kim</strain>
    </source>
</reference>
<accession>A0A9Q8LD49</accession>